<gene>
    <name evidence="3" type="ORF">FAZ98_34150</name>
</gene>
<keyword evidence="1" id="KW-0732">Signal</keyword>
<sequence>MGAFMGAFRRACVLAGVCLALLLAANSAHAETCSASASTVSFGNVSPISGAPVTATGSVSITCTWSAVTLTPSVLVCLNLGGTTPRTMSNGTNTLNYDLYQDGAYAQRWGSIYTGSTPISITLNKPTGTTLTQTVTFYGQIAGSQPTVPTVNNATTTYTQNFGADQTSLNYAFFLLLSPTCPSVTTIGGTFPFSVSANVINNCNISATPVAFGSRGVLQSAVQANGTITAQCTNGDAYRISLNGGSSGNVAARTMQRSGGGTTVSYQLYLDAALGSAWGDGTNGTVMATGTGTGTSQTFTVYGRVPAQSGPTPGSYSDTITATIAF</sequence>
<feature type="domain" description="Spore coat protein U/FanG" evidence="2">
    <location>
        <begin position="190"/>
        <end position="323"/>
    </location>
</feature>
<dbReference type="AlphaFoldDB" id="A0A7Z2GS52"/>
<dbReference type="InterPro" id="IPR053167">
    <property type="entry name" value="Spore_coat_component"/>
</dbReference>
<keyword evidence="4" id="KW-1185">Reference proteome</keyword>
<evidence type="ECO:0000256" key="1">
    <source>
        <dbReference type="SAM" id="SignalP"/>
    </source>
</evidence>
<evidence type="ECO:0000313" key="3">
    <source>
        <dbReference type="EMBL" id="QGZ66933.1"/>
    </source>
</evidence>
<dbReference type="SMART" id="SM00972">
    <property type="entry name" value="SCPU"/>
    <property type="match status" value="2"/>
</dbReference>
<feature type="domain" description="Spore coat protein U/FanG" evidence="2">
    <location>
        <begin position="23"/>
        <end position="150"/>
    </location>
</feature>
<dbReference type="InterPro" id="IPR007893">
    <property type="entry name" value="Spore_coat_U/FanG"/>
</dbReference>
<dbReference type="Pfam" id="PF05229">
    <property type="entry name" value="SCPU"/>
    <property type="match status" value="2"/>
</dbReference>
<organism evidence="3 4">
    <name type="scientific">Paraburkholderia acidisoli</name>
    <dbReference type="NCBI Taxonomy" id="2571748"/>
    <lineage>
        <taxon>Bacteria</taxon>
        <taxon>Pseudomonadati</taxon>
        <taxon>Pseudomonadota</taxon>
        <taxon>Betaproteobacteria</taxon>
        <taxon>Burkholderiales</taxon>
        <taxon>Burkholderiaceae</taxon>
        <taxon>Paraburkholderia</taxon>
    </lineage>
</organism>
<dbReference type="OrthoDB" id="8751277at2"/>
<reference evidence="3 4" key="1">
    <citation type="submission" date="2019-12" db="EMBL/GenBank/DDBJ databases">
        <title>Paraburkholderia acidiphila 7Q-K02 sp. nov and Paraburkholderia acidisoli DHF22 sp. nov., two strains isolated from forest soil.</title>
        <authorList>
            <person name="Gao Z."/>
            <person name="Qiu L."/>
        </authorList>
    </citation>
    <scope>NUCLEOTIDE SEQUENCE [LARGE SCALE GENOMIC DNA]</scope>
    <source>
        <strain evidence="3 4">DHF22</strain>
    </source>
</reference>
<name>A0A7Z2GS52_9BURK</name>
<feature type="signal peptide" evidence="1">
    <location>
        <begin position="1"/>
        <end position="30"/>
    </location>
</feature>
<proteinExistence type="predicted"/>
<dbReference type="Proteomes" id="UP000433577">
    <property type="component" value="Chromosome 4"/>
</dbReference>
<dbReference type="EMBL" id="CP046916">
    <property type="protein sequence ID" value="QGZ66933.1"/>
    <property type="molecule type" value="Genomic_DNA"/>
</dbReference>
<accession>A0A7Z2GS52</accession>
<dbReference type="PANTHER" id="PTHR37089">
    <property type="entry name" value="PROTEIN U-RELATED"/>
    <property type="match status" value="1"/>
</dbReference>
<dbReference type="PANTHER" id="PTHR37089:SF4">
    <property type="entry name" value="EXPORTED PROTEIN"/>
    <property type="match status" value="1"/>
</dbReference>
<evidence type="ECO:0000259" key="2">
    <source>
        <dbReference type="Pfam" id="PF05229"/>
    </source>
</evidence>
<protein>
    <submittedName>
        <fullName evidence="3">Fimbrial major subunit CsuA/B family protein</fullName>
    </submittedName>
</protein>
<feature type="chain" id="PRO_5030679953" evidence="1">
    <location>
        <begin position="31"/>
        <end position="326"/>
    </location>
</feature>
<dbReference type="RefSeq" id="WP_158958753.1">
    <property type="nucleotide sequence ID" value="NZ_CP046916.1"/>
</dbReference>
<dbReference type="KEGG" id="pacs:FAZ98_34150"/>
<evidence type="ECO:0000313" key="4">
    <source>
        <dbReference type="Proteomes" id="UP000433577"/>
    </source>
</evidence>